<dbReference type="RefSeq" id="WP_348707414.1">
    <property type="nucleotide sequence ID" value="NZ_CAXIYA010000041.1"/>
</dbReference>
<feature type="domain" description="Outer membrane protein beta-barrel" evidence="2">
    <location>
        <begin position="18"/>
        <end position="172"/>
    </location>
</feature>
<dbReference type="EMBL" id="CAXJRC010000046">
    <property type="protein sequence ID" value="CAL2108743.1"/>
    <property type="molecule type" value="Genomic_DNA"/>
</dbReference>
<dbReference type="InterPro" id="IPR025665">
    <property type="entry name" value="Beta-barrel_OMP_2"/>
</dbReference>
<keyword evidence="1" id="KW-0732">Signal</keyword>
<sequence>MKKIFLIAIAILGLLNVNAQNKGDFEFGGNAGVSFSNISIILNGFNYSTNFTTGISGEYYFSDRWGVKAKLIYDPKGWGNGFIDEIFFEDVTVTDFTLHYITMPIMANWHFGSERNWYINLGMYMGFLIDAKAYINDVDVSNPIDKIEFGIAAGIGYKFSVSERTKLFFEIDTQHETKGIGKERLAINFGVLFTL</sequence>
<proteinExistence type="predicted"/>
<organism evidence="3 4">
    <name type="scientific">Tenacibaculum vairaonense</name>
    <dbReference type="NCBI Taxonomy" id="3137860"/>
    <lineage>
        <taxon>Bacteria</taxon>
        <taxon>Pseudomonadati</taxon>
        <taxon>Bacteroidota</taxon>
        <taxon>Flavobacteriia</taxon>
        <taxon>Flavobacteriales</taxon>
        <taxon>Flavobacteriaceae</taxon>
        <taxon>Tenacibaculum</taxon>
    </lineage>
</organism>
<feature type="chain" id="PRO_5046572063" evidence="1">
    <location>
        <begin position="20"/>
        <end position="195"/>
    </location>
</feature>
<reference evidence="3 4" key="1">
    <citation type="submission" date="2024-05" db="EMBL/GenBank/DDBJ databases">
        <authorList>
            <person name="Duchaud E."/>
        </authorList>
    </citation>
    <scope>NUCLEOTIDE SEQUENCE [LARGE SCALE GENOMIC DNA]</scope>
    <source>
        <strain evidence="3">Ena-SAMPLE-TAB-13-05-2024-13:56:06:370-140305</strain>
    </source>
</reference>
<feature type="signal peptide" evidence="1">
    <location>
        <begin position="1"/>
        <end position="19"/>
    </location>
</feature>
<dbReference type="Pfam" id="PF13568">
    <property type="entry name" value="OMP_b-brl_2"/>
    <property type="match status" value="1"/>
</dbReference>
<protein>
    <submittedName>
        <fullName evidence="3">Outer membrane protein beta-barrel domain-containing protein</fullName>
    </submittedName>
</protein>
<keyword evidence="4" id="KW-1185">Reference proteome</keyword>
<dbReference type="Gene3D" id="2.40.160.20">
    <property type="match status" value="1"/>
</dbReference>
<evidence type="ECO:0000256" key="1">
    <source>
        <dbReference type="SAM" id="SignalP"/>
    </source>
</evidence>
<gene>
    <name evidence="3" type="ORF">T190115A13A_90089</name>
</gene>
<name>A0ABM9PSD8_9FLAO</name>
<accession>A0ABM9PSD8</accession>
<evidence type="ECO:0000259" key="2">
    <source>
        <dbReference type="Pfam" id="PF13568"/>
    </source>
</evidence>
<dbReference type="SUPFAM" id="SSF56925">
    <property type="entry name" value="OMPA-like"/>
    <property type="match status" value="1"/>
</dbReference>
<comment type="caution">
    <text evidence="3">The sequence shown here is derived from an EMBL/GenBank/DDBJ whole genome shotgun (WGS) entry which is preliminary data.</text>
</comment>
<evidence type="ECO:0000313" key="4">
    <source>
        <dbReference type="Proteomes" id="UP001497602"/>
    </source>
</evidence>
<dbReference type="InterPro" id="IPR011250">
    <property type="entry name" value="OMP/PagP_B-barrel"/>
</dbReference>
<dbReference type="Proteomes" id="UP001497602">
    <property type="component" value="Unassembled WGS sequence"/>
</dbReference>
<evidence type="ECO:0000313" key="3">
    <source>
        <dbReference type="EMBL" id="CAL2108743.1"/>
    </source>
</evidence>